<dbReference type="PROSITE" id="PS50928">
    <property type="entry name" value="ABC_TM1"/>
    <property type="match status" value="1"/>
</dbReference>
<dbReference type="PANTHER" id="PTHR43163">
    <property type="entry name" value="DIPEPTIDE TRANSPORT SYSTEM PERMEASE PROTEIN DPPB-RELATED"/>
    <property type="match status" value="1"/>
</dbReference>
<dbReference type="InterPro" id="IPR045621">
    <property type="entry name" value="BPD_transp_1_N"/>
</dbReference>
<feature type="transmembrane region" description="Helical" evidence="7">
    <location>
        <begin position="178"/>
        <end position="197"/>
    </location>
</feature>
<evidence type="ECO:0000256" key="5">
    <source>
        <dbReference type="ARBA" id="ARBA00022989"/>
    </source>
</evidence>
<feature type="domain" description="ABC transmembrane type-1" evidence="8">
    <location>
        <begin position="95"/>
        <end position="300"/>
    </location>
</feature>
<protein>
    <submittedName>
        <fullName evidence="9">Peptide ABC transporter</fullName>
    </submittedName>
</protein>
<evidence type="ECO:0000256" key="4">
    <source>
        <dbReference type="ARBA" id="ARBA00022692"/>
    </source>
</evidence>
<reference evidence="9 10" key="1">
    <citation type="submission" date="2017-12" db="EMBL/GenBank/DDBJ databases">
        <title>Phylogenetic diversity of female urinary microbiome.</title>
        <authorList>
            <person name="Thomas-White K."/>
            <person name="Wolfe A.J."/>
        </authorList>
    </citation>
    <scope>NUCLEOTIDE SEQUENCE [LARGE SCALE GENOMIC DNA]</scope>
    <source>
        <strain evidence="9 10">UMB0898</strain>
    </source>
</reference>
<dbReference type="Pfam" id="PF00528">
    <property type="entry name" value="BPD_transp_1"/>
    <property type="match status" value="1"/>
</dbReference>
<evidence type="ECO:0000313" key="9">
    <source>
        <dbReference type="EMBL" id="PKY90463.1"/>
    </source>
</evidence>
<evidence type="ECO:0000256" key="1">
    <source>
        <dbReference type="ARBA" id="ARBA00004651"/>
    </source>
</evidence>
<dbReference type="InterPro" id="IPR035906">
    <property type="entry name" value="MetI-like_sf"/>
</dbReference>
<keyword evidence="6 7" id="KW-0472">Membrane</keyword>
<feature type="transmembrane region" description="Helical" evidence="7">
    <location>
        <begin position="12"/>
        <end position="30"/>
    </location>
</feature>
<organism evidence="9 10">
    <name type="scientific">Falseniella ignava</name>
    <dbReference type="NCBI Taxonomy" id="137730"/>
    <lineage>
        <taxon>Bacteria</taxon>
        <taxon>Bacillati</taxon>
        <taxon>Bacillota</taxon>
        <taxon>Bacilli</taxon>
        <taxon>Lactobacillales</taxon>
        <taxon>Aerococcaceae</taxon>
        <taxon>Falseniella</taxon>
    </lineage>
</organism>
<comment type="subcellular location">
    <subcellularLocation>
        <location evidence="1 7">Cell membrane</location>
        <topology evidence="1 7">Multi-pass membrane protein</topology>
    </subcellularLocation>
</comment>
<evidence type="ECO:0000256" key="2">
    <source>
        <dbReference type="ARBA" id="ARBA00022448"/>
    </source>
</evidence>
<name>A0A2I1K498_9LACT</name>
<feature type="transmembrane region" description="Helical" evidence="7">
    <location>
        <begin position="281"/>
        <end position="307"/>
    </location>
</feature>
<sequence>MLKYLFRRIISVIPVILIVTFLIFSIMHSIPGGPASSILGLEATPEEVARLNAQLGLDQPFLKQYLDWLFKAFKGDLGESYFMGGPVKDILVDYIRATVSLALVAGLISAIVGMTFAIISIFYRNTVIDKLIVTINLIGQGVPSFVISLINLIIFAVMLKVLPVSGYRPLSMGWSEHLKYLILPAMSISIGQAAYIARMSRAAMIRILDQPFILSATLKGVSKWHLFYHHILRNSLVPIITAIGQSLGSLLAGSIIVETIFGIPGLGQLLINSISRRDYAVIQAVILVISVTYILINLLVDISYALIDPRIRYEGSDQS</sequence>
<accession>A0A2I1K498</accession>
<dbReference type="PANTHER" id="PTHR43163:SF6">
    <property type="entry name" value="DIPEPTIDE TRANSPORT SYSTEM PERMEASE PROTEIN DPPB-RELATED"/>
    <property type="match status" value="1"/>
</dbReference>
<feature type="transmembrane region" description="Helical" evidence="7">
    <location>
        <begin position="101"/>
        <end position="123"/>
    </location>
</feature>
<proteinExistence type="inferred from homology"/>
<keyword evidence="5 7" id="KW-1133">Transmembrane helix</keyword>
<dbReference type="AlphaFoldDB" id="A0A2I1K498"/>
<comment type="caution">
    <text evidence="9">The sequence shown here is derived from an EMBL/GenBank/DDBJ whole genome shotgun (WGS) entry which is preliminary data.</text>
</comment>
<dbReference type="Pfam" id="PF19300">
    <property type="entry name" value="BPD_transp_1_N"/>
    <property type="match status" value="1"/>
</dbReference>
<dbReference type="GO" id="GO:0005886">
    <property type="term" value="C:plasma membrane"/>
    <property type="evidence" value="ECO:0007669"/>
    <property type="project" value="UniProtKB-SubCell"/>
</dbReference>
<evidence type="ECO:0000313" key="10">
    <source>
        <dbReference type="Proteomes" id="UP000234384"/>
    </source>
</evidence>
<evidence type="ECO:0000256" key="6">
    <source>
        <dbReference type="ARBA" id="ARBA00023136"/>
    </source>
</evidence>
<evidence type="ECO:0000256" key="7">
    <source>
        <dbReference type="RuleBase" id="RU363032"/>
    </source>
</evidence>
<feature type="transmembrane region" description="Helical" evidence="7">
    <location>
        <begin position="236"/>
        <end position="261"/>
    </location>
</feature>
<comment type="similarity">
    <text evidence="7">Belongs to the binding-protein-dependent transport system permease family.</text>
</comment>
<dbReference type="SUPFAM" id="SSF161098">
    <property type="entry name" value="MetI-like"/>
    <property type="match status" value="1"/>
</dbReference>
<dbReference type="InterPro" id="IPR000515">
    <property type="entry name" value="MetI-like"/>
</dbReference>
<evidence type="ECO:0000256" key="3">
    <source>
        <dbReference type="ARBA" id="ARBA00022475"/>
    </source>
</evidence>
<evidence type="ECO:0000259" key="8">
    <source>
        <dbReference type="PROSITE" id="PS50928"/>
    </source>
</evidence>
<dbReference type="GO" id="GO:0055085">
    <property type="term" value="P:transmembrane transport"/>
    <property type="evidence" value="ECO:0007669"/>
    <property type="project" value="InterPro"/>
</dbReference>
<dbReference type="Gene3D" id="1.10.3720.10">
    <property type="entry name" value="MetI-like"/>
    <property type="match status" value="1"/>
</dbReference>
<gene>
    <name evidence="9" type="ORF">CYJ57_00955</name>
</gene>
<dbReference type="EMBL" id="PKHE01000002">
    <property type="protein sequence ID" value="PKY90463.1"/>
    <property type="molecule type" value="Genomic_DNA"/>
</dbReference>
<feature type="transmembrane region" description="Helical" evidence="7">
    <location>
        <begin position="135"/>
        <end position="158"/>
    </location>
</feature>
<dbReference type="OrthoDB" id="9773683at2"/>
<keyword evidence="2 7" id="KW-0813">Transport</keyword>
<dbReference type="Proteomes" id="UP000234384">
    <property type="component" value="Unassembled WGS sequence"/>
</dbReference>
<keyword evidence="3" id="KW-1003">Cell membrane</keyword>
<keyword evidence="4 7" id="KW-0812">Transmembrane</keyword>
<dbReference type="CDD" id="cd06261">
    <property type="entry name" value="TM_PBP2"/>
    <property type="match status" value="1"/>
</dbReference>
<dbReference type="RefSeq" id="WP_101953703.1">
    <property type="nucleotide sequence ID" value="NZ_PKHE01000002.1"/>
</dbReference>